<evidence type="ECO:0000313" key="1">
    <source>
        <dbReference type="EMBL" id="MBB5476808.1"/>
    </source>
</evidence>
<accession>A0A840VUX3</accession>
<dbReference type="EMBL" id="JACHDP010000001">
    <property type="protein sequence ID" value="MBB5476808.1"/>
    <property type="molecule type" value="Genomic_DNA"/>
</dbReference>
<evidence type="ECO:0000313" key="2">
    <source>
        <dbReference type="Proteomes" id="UP000586947"/>
    </source>
</evidence>
<keyword evidence="2" id="KW-1185">Reference proteome</keyword>
<sequence>MIDDLLRDIAERPVDLSDPNAMAELRQARPPMEEAGVAAEAAAALDALLDAYETGGSPTREEVRDIFRAYPSFRWAAHLPRAWNSEGEFRRRLVHVSAMDQGADPRDELMTIWWLCNRARECGIDVEPVLREVADLSSDADLYGFGSMQMLIMRGLEEHDLG</sequence>
<reference evidence="1 2" key="1">
    <citation type="submission" date="2020-08" db="EMBL/GenBank/DDBJ databases">
        <title>Sequencing the genomes of 1000 actinobacteria strains.</title>
        <authorList>
            <person name="Klenk H.-P."/>
        </authorList>
    </citation>
    <scope>NUCLEOTIDE SEQUENCE [LARGE SCALE GENOMIC DNA]</scope>
    <source>
        <strain evidence="1 2">DSM 103125</strain>
    </source>
</reference>
<comment type="caution">
    <text evidence="1">The sequence shown here is derived from an EMBL/GenBank/DDBJ whole genome shotgun (WGS) entry which is preliminary data.</text>
</comment>
<dbReference type="AlphaFoldDB" id="A0A840VUX3"/>
<organism evidence="1 2">
    <name type="scientific">Micromonospora parathelypteridis</name>
    <dbReference type="NCBI Taxonomy" id="1839617"/>
    <lineage>
        <taxon>Bacteria</taxon>
        <taxon>Bacillati</taxon>
        <taxon>Actinomycetota</taxon>
        <taxon>Actinomycetes</taxon>
        <taxon>Micromonosporales</taxon>
        <taxon>Micromonosporaceae</taxon>
        <taxon>Micromonospora</taxon>
    </lineage>
</organism>
<name>A0A840VUX3_9ACTN</name>
<protein>
    <submittedName>
        <fullName evidence="1">Uncharacterized protein</fullName>
    </submittedName>
</protein>
<proteinExistence type="predicted"/>
<dbReference type="Proteomes" id="UP000586947">
    <property type="component" value="Unassembled WGS sequence"/>
</dbReference>
<dbReference type="RefSeq" id="WP_184177407.1">
    <property type="nucleotide sequence ID" value="NZ_BMNF01000003.1"/>
</dbReference>
<gene>
    <name evidence="1" type="ORF">HNR20_001313</name>
</gene>